<dbReference type="AlphaFoldDB" id="A0A6A6YSW2"/>
<evidence type="ECO:0000313" key="4">
    <source>
        <dbReference type="Proteomes" id="UP000504636"/>
    </source>
</evidence>
<proteinExistence type="predicted"/>
<feature type="domain" description="F-box" evidence="2">
    <location>
        <begin position="6"/>
        <end position="51"/>
    </location>
</feature>
<accession>A0A6A6YSW2</accession>
<feature type="compositionally biased region" description="Acidic residues" evidence="1">
    <location>
        <begin position="434"/>
        <end position="443"/>
    </location>
</feature>
<evidence type="ECO:0000259" key="2">
    <source>
        <dbReference type="Pfam" id="PF12937"/>
    </source>
</evidence>
<name>A0A6A6YSW2_9PEZI</name>
<keyword evidence="4" id="KW-1185">Reference proteome</keyword>
<feature type="region of interest" description="Disordered" evidence="1">
    <location>
        <begin position="433"/>
        <end position="455"/>
    </location>
</feature>
<dbReference type="InterPro" id="IPR036047">
    <property type="entry name" value="F-box-like_dom_sf"/>
</dbReference>
<dbReference type="RefSeq" id="XP_033577971.1">
    <property type="nucleotide sequence ID" value="XM_033727972.1"/>
</dbReference>
<reference evidence="5" key="3">
    <citation type="submission" date="2025-04" db="UniProtKB">
        <authorList>
            <consortium name="RefSeq"/>
        </authorList>
    </citation>
    <scope>IDENTIFICATION</scope>
    <source>
        <strain evidence="5">CBS 304.34</strain>
    </source>
</reference>
<organism evidence="3">
    <name type="scientific">Mytilinidion resinicola</name>
    <dbReference type="NCBI Taxonomy" id="574789"/>
    <lineage>
        <taxon>Eukaryota</taxon>
        <taxon>Fungi</taxon>
        <taxon>Dikarya</taxon>
        <taxon>Ascomycota</taxon>
        <taxon>Pezizomycotina</taxon>
        <taxon>Dothideomycetes</taxon>
        <taxon>Pleosporomycetidae</taxon>
        <taxon>Mytilinidiales</taxon>
        <taxon>Mytilinidiaceae</taxon>
        <taxon>Mytilinidion</taxon>
    </lineage>
</organism>
<dbReference type="InterPro" id="IPR001810">
    <property type="entry name" value="F-box_dom"/>
</dbReference>
<protein>
    <recommendedName>
        <fullName evidence="2">F-box domain-containing protein</fullName>
    </recommendedName>
</protein>
<reference evidence="3 5" key="1">
    <citation type="journal article" date="2020" name="Stud. Mycol.">
        <title>101 Dothideomycetes genomes: a test case for predicting lifestyles and emergence of pathogens.</title>
        <authorList>
            <person name="Haridas S."/>
            <person name="Albert R."/>
            <person name="Binder M."/>
            <person name="Bloem J."/>
            <person name="Labutti K."/>
            <person name="Salamov A."/>
            <person name="Andreopoulos B."/>
            <person name="Baker S."/>
            <person name="Barry K."/>
            <person name="Bills G."/>
            <person name="Bluhm B."/>
            <person name="Cannon C."/>
            <person name="Castanera R."/>
            <person name="Culley D."/>
            <person name="Daum C."/>
            <person name="Ezra D."/>
            <person name="Gonzalez J."/>
            <person name="Henrissat B."/>
            <person name="Kuo A."/>
            <person name="Liang C."/>
            <person name="Lipzen A."/>
            <person name="Lutzoni F."/>
            <person name="Magnuson J."/>
            <person name="Mondo S."/>
            <person name="Nolan M."/>
            <person name="Ohm R."/>
            <person name="Pangilinan J."/>
            <person name="Park H.-J."/>
            <person name="Ramirez L."/>
            <person name="Alfaro M."/>
            <person name="Sun H."/>
            <person name="Tritt A."/>
            <person name="Yoshinaga Y."/>
            <person name="Zwiers L.-H."/>
            <person name="Turgeon B."/>
            <person name="Goodwin S."/>
            <person name="Spatafora J."/>
            <person name="Crous P."/>
            <person name="Grigoriev I."/>
        </authorList>
    </citation>
    <scope>NUCLEOTIDE SEQUENCE</scope>
    <source>
        <strain evidence="3 5">CBS 304.34</strain>
    </source>
</reference>
<gene>
    <name evidence="3 5" type="ORF">BDZ99DRAFT_570282</name>
</gene>
<evidence type="ECO:0000313" key="5">
    <source>
        <dbReference type="RefSeq" id="XP_033577971.1"/>
    </source>
</evidence>
<dbReference type="Proteomes" id="UP000504636">
    <property type="component" value="Unplaced"/>
</dbReference>
<dbReference type="SUPFAM" id="SSF81383">
    <property type="entry name" value="F-box domain"/>
    <property type="match status" value="1"/>
</dbReference>
<evidence type="ECO:0000256" key="1">
    <source>
        <dbReference type="SAM" id="MobiDB-lite"/>
    </source>
</evidence>
<dbReference type="CDD" id="cd09917">
    <property type="entry name" value="F-box_SF"/>
    <property type="match status" value="1"/>
</dbReference>
<dbReference type="Gene3D" id="1.20.1280.50">
    <property type="match status" value="1"/>
</dbReference>
<dbReference type="Pfam" id="PF12937">
    <property type="entry name" value="F-box-like"/>
    <property type="match status" value="1"/>
</dbReference>
<dbReference type="EMBL" id="MU003699">
    <property type="protein sequence ID" value="KAF2811007.1"/>
    <property type="molecule type" value="Genomic_DNA"/>
</dbReference>
<dbReference type="GeneID" id="54468865"/>
<sequence length="455" mass="52598">MASPLAKLPNELSLDIFDMLLSFRRDLVSCLRCCRRWHNIVVDILYNHVYLTHRLRVTSPLRLFVIQATRVQQVESLTLSVCPTLFSKEPKSPFKGDKLIEFLPHMTTLRNFSLTISLSKFSKNLYYVHTPSAILSEIILALPETVVNIELRSGIWDGNRDYRDASEHRTDEHDLCVALRVLLPRLHTLRLCVSHICAKFLAATGNAVNISYPLRQVTIHPEDNTWSETWDDDIIRQMASFYNLKTFPHLQSFNILTHNPRWGTKITWSTWAIRDIVSNTTSLIPYKWPVRSDELEMWVLRDTAGKDHMFRNRYWADDAIEEGLSTWVLGYNHMRLPRGEGTDGERRKLGLKDVIEKTSSVEFGKHIIQLPQNGSLYRQTAVDKYGAQMDLWKWESMTESTLMRACCQKGFLLGSDLVALEVTLPPNWEWSREIDEESDDSDDPSNALMPVYKGI</sequence>
<evidence type="ECO:0000313" key="3">
    <source>
        <dbReference type="EMBL" id="KAF2811007.1"/>
    </source>
</evidence>
<reference evidence="5" key="2">
    <citation type="submission" date="2020-04" db="EMBL/GenBank/DDBJ databases">
        <authorList>
            <consortium name="NCBI Genome Project"/>
        </authorList>
    </citation>
    <scope>NUCLEOTIDE SEQUENCE</scope>
    <source>
        <strain evidence="5">CBS 304.34</strain>
    </source>
</reference>
<dbReference type="OrthoDB" id="4192220at2759"/>